<organism evidence="1 2">
    <name type="scientific">Daeguia caeni</name>
    <dbReference type="NCBI Taxonomy" id="439612"/>
    <lineage>
        <taxon>Bacteria</taxon>
        <taxon>Pseudomonadati</taxon>
        <taxon>Pseudomonadota</taxon>
        <taxon>Alphaproteobacteria</taxon>
        <taxon>Hyphomicrobiales</taxon>
        <taxon>Brucellaceae</taxon>
        <taxon>Daeguia</taxon>
    </lineage>
</organism>
<dbReference type="RefSeq" id="WP_374830538.1">
    <property type="nucleotide sequence ID" value="NZ_JBHEEZ010000004.1"/>
</dbReference>
<accession>A0ABV9H810</accession>
<sequence length="77" mass="8681">MHKLTTATFGSIVMPAGTTSILPAKMNSTPLSLDRSNECDLYAYEKCQRYSSAIGRFNRCYAAIYRYCLNSQGWKVD</sequence>
<evidence type="ECO:0000313" key="1">
    <source>
        <dbReference type="EMBL" id="MFC4626004.1"/>
    </source>
</evidence>
<dbReference type="Proteomes" id="UP001596042">
    <property type="component" value="Unassembled WGS sequence"/>
</dbReference>
<evidence type="ECO:0000313" key="2">
    <source>
        <dbReference type="Proteomes" id="UP001596042"/>
    </source>
</evidence>
<name>A0ABV9H810_9HYPH</name>
<reference evidence="2" key="1">
    <citation type="journal article" date="2019" name="Int. J. Syst. Evol. Microbiol.">
        <title>The Global Catalogue of Microorganisms (GCM) 10K type strain sequencing project: providing services to taxonomists for standard genome sequencing and annotation.</title>
        <authorList>
            <consortium name="The Broad Institute Genomics Platform"/>
            <consortium name="The Broad Institute Genome Sequencing Center for Infectious Disease"/>
            <person name="Wu L."/>
            <person name="Ma J."/>
        </authorList>
    </citation>
    <scope>NUCLEOTIDE SEQUENCE [LARGE SCALE GENOMIC DNA]</scope>
    <source>
        <strain evidence="2">CGMCC 1.15731</strain>
    </source>
</reference>
<gene>
    <name evidence="1" type="ORF">ACFO1V_12445</name>
</gene>
<comment type="caution">
    <text evidence="1">The sequence shown here is derived from an EMBL/GenBank/DDBJ whole genome shotgun (WGS) entry which is preliminary data.</text>
</comment>
<protein>
    <submittedName>
        <fullName evidence="1">Uncharacterized protein</fullName>
    </submittedName>
</protein>
<keyword evidence="2" id="KW-1185">Reference proteome</keyword>
<proteinExistence type="predicted"/>
<dbReference type="EMBL" id="JBHSEL010000119">
    <property type="protein sequence ID" value="MFC4626004.1"/>
    <property type="molecule type" value="Genomic_DNA"/>
</dbReference>